<comment type="subcellular location">
    <subcellularLocation>
        <location evidence="1">Membrane</location>
        <topology evidence="1">Multi-pass membrane protein</topology>
    </subcellularLocation>
</comment>
<evidence type="ECO:0000313" key="14">
    <source>
        <dbReference type="Proteomes" id="UP000823603"/>
    </source>
</evidence>
<dbReference type="GO" id="GO:0005886">
    <property type="term" value="C:plasma membrane"/>
    <property type="evidence" value="ECO:0007669"/>
    <property type="project" value="TreeGrafter"/>
</dbReference>
<dbReference type="InterPro" id="IPR027470">
    <property type="entry name" value="Cation_efflux_CTD"/>
</dbReference>
<gene>
    <name evidence="13" type="ORF">IAB82_03820</name>
</gene>
<evidence type="ECO:0000256" key="7">
    <source>
        <dbReference type="ARBA" id="ARBA00023065"/>
    </source>
</evidence>
<feature type="transmembrane region" description="Helical" evidence="10">
    <location>
        <begin position="47"/>
        <end position="64"/>
    </location>
</feature>
<comment type="similarity">
    <text evidence="2">Belongs to the cation diffusion facilitator (CDF) transporter (TC 2.A.4) family. SLC30A subfamily.</text>
</comment>
<keyword evidence="5" id="KW-0864">Zinc transport</keyword>
<dbReference type="InterPro" id="IPR002524">
    <property type="entry name" value="Cation_efflux"/>
</dbReference>
<keyword evidence="7" id="KW-0406">Ion transport</keyword>
<evidence type="ECO:0000256" key="1">
    <source>
        <dbReference type="ARBA" id="ARBA00004141"/>
    </source>
</evidence>
<dbReference type="NCBIfam" id="TIGR01297">
    <property type="entry name" value="CDF"/>
    <property type="match status" value="1"/>
</dbReference>
<evidence type="ECO:0000256" key="4">
    <source>
        <dbReference type="ARBA" id="ARBA00022692"/>
    </source>
</evidence>
<evidence type="ECO:0000256" key="5">
    <source>
        <dbReference type="ARBA" id="ARBA00022906"/>
    </source>
</evidence>
<evidence type="ECO:0000313" key="13">
    <source>
        <dbReference type="EMBL" id="MBO8470907.1"/>
    </source>
</evidence>
<dbReference type="Proteomes" id="UP000823603">
    <property type="component" value="Unassembled WGS sequence"/>
</dbReference>
<feature type="domain" description="Cation efflux protein transmembrane" evidence="11">
    <location>
        <begin position="18"/>
        <end position="205"/>
    </location>
</feature>
<dbReference type="SUPFAM" id="SSF161111">
    <property type="entry name" value="Cation efflux protein transmembrane domain-like"/>
    <property type="match status" value="1"/>
</dbReference>
<dbReference type="InterPro" id="IPR027469">
    <property type="entry name" value="Cation_efflux_TMD_sf"/>
</dbReference>
<reference evidence="13" key="2">
    <citation type="journal article" date="2021" name="PeerJ">
        <title>Extensive microbial diversity within the chicken gut microbiome revealed by metagenomics and culture.</title>
        <authorList>
            <person name="Gilroy R."/>
            <person name="Ravi A."/>
            <person name="Getino M."/>
            <person name="Pursley I."/>
            <person name="Horton D.L."/>
            <person name="Alikhan N.F."/>
            <person name="Baker D."/>
            <person name="Gharbi K."/>
            <person name="Hall N."/>
            <person name="Watson M."/>
            <person name="Adriaenssens E.M."/>
            <person name="Foster-Nyarko E."/>
            <person name="Jarju S."/>
            <person name="Secka A."/>
            <person name="Antonio M."/>
            <person name="Oren A."/>
            <person name="Chaudhuri R.R."/>
            <person name="La Ragione R."/>
            <person name="Hildebrand F."/>
            <person name="Pallen M.J."/>
        </authorList>
    </citation>
    <scope>NUCLEOTIDE SEQUENCE</scope>
    <source>
        <strain evidence="13">B2-22910</strain>
    </source>
</reference>
<evidence type="ECO:0000256" key="3">
    <source>
        <dbReference type="ARBA" id="ARBA00022448"/>
    </source>
</evidence>
<feature type="compositionally biased region" description="Basic and acidic residues" evidence="9">
    <location>
        <begin position="289"/>
        <end position="298"/>
    </location>
</feature>
<evidence type="ECO:0000259" key="12">
    <source>
        <dbReference type="Pfam" id="PF16916"/>
    </source>
</evidence>
<evidence type="ECO:0000256" key="10">
    <source>
        <dbReference type="SAM" id="Phobius"/>
    </source>
</evidence>
<dbReference type="SUPFAM" id="SSF160240">
    <property type="entry name" value="Cation efflux protein cytoplasmic domain-like"/>
    <property type="match status" value="1"/>
</dbReference>
<comment type="caution">
    <text evidence="13">The sequence shown here is derived from an EMBL/GenBank/DDBJ whole genome shotgun (WGS) entry which is preliminary data.</text>
</comment>
<name>A0A9D9IEC4_9BACT</name>
<dbReference type="Pfam" id="PF16916">
    <property type="entry name" value="ZT_dimer"/>
    <property type="match status" value="1"/>
</dbReference>
<keyword evidence="4 10" id="KW-0812">Transmembrane</keyword>
<sequence>MEAHHHDHRITSLGGIYVVSISLNLLFVAVEAAVGFRHGSLGLLSDAGHNLSDVFGLMLAMIAFRLSKTRATRKFTYGFRKSSVLISLLNAIILLAAVGAIILESIRKFSAPVHVDGAAMSWTAAAGIIVNGVTALMLMKQQKHDINTKGAFLHMAADTLVSVGVVVSGAVISLTGWVVIDPVVSLVIAAVILVSTWKLLAESLRMSIDAVPGSIDIDEIQSMMETEPGVTDVHHLHIWPISTTEVALTSHVVIDDLEKMEDIKDRLKQKLHDHGIPHTTLEMESGSSHCRDRECRTE</sequence>
<organism evidence="13 14">
    <name type="scientific">Candidatus Cryptobacteroides faecavium</name>
    <dbReference type="NCBI Taxonomy" id="2840762"/>
    <lineage>
        <taxon>Bacteria</taxon>
        <taxon>Pseudomonadati</taxon>
        <taxon>Bacteroidota</taxon>
        <taxon>Bacteroidia</taxon>
        <taxon>Bacteroidales</taxon>
        <taxon>Candidatus Cryptobacteroides</taxon>
    </lineage>
</organism>
<dbReference type="Pfam" id="PF01545">
    <property type="entry name" value="Cation_efflux"/>
    <property type="match status" value="1"/>
</dbReference>
<feature type="transmembrane region" description="Helical" evidence="10">
    <location>
        <begin position="151"/>
        <end position="177"/>
    </location>
</feature>
<dbReference type="EMBL" id="JADIMB010000057">
    <property type="protein sequence ID" value="MBO8470907.1"/>
    <property type="molecule type" value="Genomic_DNA"/>
</dbReference>
<keyword evidence="8 10" id="KW-0472">Membrane</keyword>
<keyword evidence="5" id="KW-0862">Zinc</keyword>
<feature type="domain" description="Cation efflux protein cytoplasmic" evidence="12">
    <location>
        <begin position="214"/>
        <end position="281"/>
    </location>
</feature>
<feature type="transmembrane region" description="Helical" evidence="10">
    <location>
        <begin position="12"/>
        <end position="35"/>
    </location>
</feature>
<dbReference type="InterPro" id="IPR058533">
    <property type="entry name" value="Cation_efflux_TM"/>
</dbReference>
<accession>A0A9D9IEC4</accession>
<evidence type="ECO:0000256" key="8">
    <source>
        <dbReference type="ARBA" id="ARBA00023136"/>
    </source>
</evidence>
<reference evidence="13" key="1">
    <citation type="submission" date="2020-10" db="EMBL/GenBank/DDBJ databases">
        <authorList>
            <person name="Gilroy R."/>
        </authorList>
    </citation>
    <scope>NUCLEOTIDE SEQUENCE</scope>
    <source>
        <strain evidence="13">B2-22910</strain>
    </source>
</reference>
<dbReference type="InterPro" id="IPR036837">
    <property type="entry name" value="Cation_efflux_CTD_sf"/>
</dbReference>
<feature type="region of interest" description="Disordered" evidence="9">
    <location>
        <begin position="274"/>
        <end position="298"/>
    </location>
</feature>
<feature type="transmembrane region" description="Helical" evidence="10">
    <location>
        <begin position="183"/>
        <end position="200"/>
    </location>
</feature>
<proteinExistence type="inferred from homology"/>
<dbReference type="PANTHER" id="PTHR11562:SF17">
    <property type="entry name" value="RE54080P-RELATED"/>
    <property type="match status" value="1"/>
</dbReference>
<dbReference type="Gene3D" id="1.20.1510.10">
    <property type="entry name" value="Cation efflux protein transmembrane domain"/>
    <property type="match status" value="1"/>
</dbReference>
<protein>
    <submittedName>
        <fullName evidence="13">Cation transporter</fullName>
    </submittedName>
</protein>
<evidence type="ECO:0000256" key="9">
    <source>
        <dbReference type="SAM" id="MobiDB-lite"/>
    </source>
</evidence>
<dbReference type="GO" id="GO:0005385">
    <property type="term" value="F:zinc ion transmembrane transporter activity"/>
    <property type="evidence" value="ECO:0007669"/>
    <property type="project" value="TreeGrafter"/>
</dbReference>
<dbReference type="PANTHER" id="PTHR11562">
    <property type="entry name" value="CATION EFFLUX PROTEIN/ ZINC TRANSPORTER"/>
    <property type="match status" value="1"/>
</dbReference>
<feature type="transmembrane region" description="Helical" evidence="10">
    <location>
        <begin position="118"/>
        <end position="139"/>
    </location>
</feature>
<evidence type="ECO:0000256" key="6">
    <source>
        <dbReference type="ARBA" id="ARBA00022989"/>
    </source>
</evidence>
<keyword evidence="6 10" id="KW-1133">Transmembrane helix</keyword>
<dbReference type="AlphaFoldDB" id="A0A9D9IEC4"/>
<dbReference type="InterPro" id="IPR050681">
    <property type="entry name" value="CDF/SLC30A"/>
</dbReference>
<evidence type="ECO:0000259" key="11">
    <source>
        <dbReference type="Pfam" id="PF01545"/>
    </source>
</evidence>
<feature type="transmembrane region" description="Helical" evidence="10">
    <location>
        <begin position="84"/>
        <end position="106"/>
    </location>
</feature>
<keyword evidence="3" id="KW-0813">Transport</keyword>
<evidence type="ECO:0000256" key="2">
    <source>
        <dbReference type="ARBA" id="ARBA00008873"/>
    </source>
</evidence>